<proteinExistence type="predicted"/>
<dbReference type="RefSeq" id="WP_125312565.1">
    <property type="nucleotide sequence ID" value="NZ_RSEC01000058.1"/>
</dbReference>
<name>A0A3R9FJA2_9PSEU</name>
<protein>
    <submittedName>
        <fullName evidence="2">Uncharacterized protein</fullName>
    </submittedName>
</protein>
<gene>
    <name evidence="2" type="ORF">EIY87_26310</name>
</gene>
<feature type="transmembrane region" description="Helical" evidence="1">
    <location>
        <begin position="131"/>
        <end position="153"/>
    </location>
</feature>
<keyword evidence="1" id="KW-0472">Membrane</keyword>
<keyword evidence="1" id="KW-1133">Transmembrane helix</keyword>
<feature type="transmembrane region" description="Helical" evidence="1">
    <location>
        <begin position="218"/>
        <end position="238"/>
    </location>
</feature>
<dbReference type="OrthoDB" id="3622201at2"/>
<sequence length="278" mass="30141">MDVREPALPVDPRWPGEPTVLEVGKARAWLARRGVAVWLPTRVLALRLGGRGLGTRGTPVYAIVFAVLWALTGAVFRRHDLPGEAAALSVLYASFQVTRWRRAQSREQLAEGLTGAAVPPPLRVAAGQVGWWYLVSTGLTFLGGAALCAAAFLTGPRFTWKHWYPPEVAIGLNTFALAFGAGATALVLGRVLRAPVIAEDAASHAVDGVLRAEDPYRFAPSAAYAVLAMPIYVVDWAWPGPLGWISLAYLVVVLVLQLLGWLLARRRHRRLPPGCYGR</sequence>
<dbReference type="Proteomes" id="UP000267081">
    <property type="component" value="Unassembled WGS sequence"/>
</dbReference>
<dbReference type="EMBL" id="RSEC01000058">
    <property type="protein sequence ID" value="RSD13266.1"/>
    <property type="molecule type" value="Genomic_DNA"/>
</dbReference>
<evidence type="ECO:0000256" key="1">
    <source>
        <dbReference type="SAM" id="Phobius"/>
    </source>
</evidence>
<feature type="transmembrane region" description="Helical" evidence="1">
    <location>
        <begin position="168"/>
        <end position="188"/>
    </location>
</feature>
<comment type="caution">
    <text evidence="2">The sequence shown here is derived from an EMBL/GenBank/DDBJ whole genome shotgun (WGS) entry which is preliminary data.</text>
</comment>
<evidence type="ECO:0000313" key="3">
    <source>
        <dbReference type="Proteomes" id="UP000267081"/>
    </source>
</evidence>
<feature type="transmembrane region" description="Helical" evidence="1">
    <location>
        <begin position="244"/>
        <end position="264"/>
    </location>
</feature>
<accession>A0A3R9FJA2</accession>
<keyword evidence="1" id="KW-0812">Transmembrane</keyword>
<organism evidence="2 3">
    <name type="scientific">Amycolatopsis eburnea</name>
    <dbReference type="NCBI Taxonomy" id="2267691"/>
    <lineage>
        <taxon>Bacteria</taxon>
        <taxon>Bacillati</taxon>
        <taxon>Actinomycetota</taxon>
        <taxon>Actinomycetes</taxon>
        <taxon>Pseudonocardiales</taxon>
        <taxon>Pseudonocardiaceae</taxon>
        <taxon>Amycolatopsis</taxon>
    </lineage>
</organism>
<reference evidence="2 3" key="1">
    <citation type="submission" date="2018-12" db="EMBL/GenBank/DDBJ databases">
        <title>Amycolatopsis eburnea sp. nov. actinomycete associate with arbuscular mycorrhiza fungal spore.</title>
        <authorList>
            <person name="Lumyong S."/>
            <person name="Chaiya L."/>
        </authorList>
    </citation>
    <scope>NUCLEOTIDE SEQUENCE [LARGE SCALE GENOMIC DNA]</scope>
    <source>
        <strain evidence="2 3">GLM-1</strain>
    </source>
</reference>
<dbReference type="AlphaFoldDB" id="A0A3R9FJA2"/>
<feature type="transmembrane region" description="Helical" evidence="1">
    <location>
        <begin position="58"/>
        <end position="76"/>
    </location>
</feature>
<keyword evidence="3" id="KW-1185">Reference proteome</keyword>
<evidence type="ECO:0000313" key="2">
    <source>
        <dbReference type="EMBL" id="RSD13266.1"/>
    </source>
</evidence>